<feature type="compositionally biased region" description="Basic and acidic residues" evidence="3">
    <location>
        <begin position="124"/>
        <end position="166"/>
    </location>
</feature>
<feature type="region of interest" description="Disordered" evidence="3">
    <location>
        <begin position="237"/>
        <end position="285"/>
    </location>
</feature>
<reference evidence="5" key="1">
    <citation type="submission" date="2013-08" db="EMBL/GenBank/DDBJ databases">
        <title>Gene expansion shapes genome architecture in the human pathogen Lichtheimia corymbifera: an evolutionary genomics analysis in the ancient terrestrial Mucorales (Mucoromycotina).</title>
        <authorList>
            <person name="Schwartze V.U."/>
            <person name="Winter S."/>
            <person name="Shelest E."/>
            <person name="Marcet-Houben M."/>
            <person name="Horn F."/>
            <person name="Wehner S."/>
            <person name="Hoffmann K."/>
            <person name="Riege K."/>
            <person name="Sammeth M."/>
            <person name="Nowrousian M."/>
            <person name="Valiante V."/>
            <person name="Linde J."/>
            <person name="Jacobsen I.D."/>
            <person name="Marz M."/>
            <person name="Brakhage A.A."/>
            <person name="Gabaldon T."/>
            <person name="Bocker S."/>
            <person name="Voigt K."/>
        </authorList>
    </citation>
    <scope>NUCLEOTIDE SEQUENCE [LARGE SCALE GENOMIC DNA]</scope>
    <source>
        <strain evidence="5">FSU 9682</strain>
    </source>
</reference>
<comment type="subcellular location">
    <subcellularLocation>
        <location evidence="1">Nucleus</location>
    </subcellularLocation>
</comment>
<feature type="domain" description="BZIP" evidence="4">
    <location>
        <begin position="159"/>
        <end position="222"/>
    </location>
</feature>
<dbReference type="EMBL" id="CBTN010000051">
    <property type="protein sequence ID" value="CDH57991.1"/>
    <property type="molecule type" value="Genomic_DNA"/>
</dbReference>
<organism evidence="5 6">
    <name type="scientific">Lichtheimia corymbifera JMRC:FSU:9682</name>
    <dbReference type="NCBI Taxonomy" id="1263082"/>
    <lineage>
        <taxon>Eukaryota</taxon>
        <taxon>Fungi</taxon>
        <taxon>Fungi incertae sedis</taxon>
        <taxon>Mucoromycota</taxon>
        <taxon>Mucoromycotina</taxon>
        <taxon>Mucoromycetes</taxon>
        <taxon>Mucorales</taxon>
        <taxon>Lichtheimiaceae</taxon>
        <taxon>Lichtheimia</taxon>
    </lineage>
</organism>
<accession>A0A068S9N5</accession>
<feature type="compositionally biased region" description="Basic and acidic residues" evidence="3">
    <location>
        <begin position="252"/>
        <end position="261"/>
    </location>
</feature>
<dbReference type="VEuPathDB" id="FungiDB:LCOR_08873.1"/>
<dbReference type="STRING" id="1263082.A0A068S9N5"/>
<dbReference type="AlphaFoldDB" id="A0A068S9N5"/>
<name>A0A068S9N5_9FUNG</name>
<gene>
    <name evidence="5" type="ORF">LCOR_08873.1</name>
</gene>
<feature type="compositionally biased region" description="Polar residues" evidence="3">
    <location>
        <begin position="85"/>
        <end position="110"/>
    </location>
</feature>
<dbReference type="SMART" id="SM00338">
    <property type="entry name" value="BRLZ"/>
    <property type="match status" value="1"/>
</dbReference>
<dbReference type="InterPro" id="IPR046347">
    <property type="entry name" value="bZIP_sf"/>
</dbReference>
<dbReference type="Pfam" id="PF00170">
    <property type="entry name" value="bZIP_1"/>
    <property type="match status" value="1"/>
</dbReference>
<evidence type="ECO:0000256" key="3">
    <source>
        <dbReference type="SAM" id="MobiDB-lite"/>
    </source>
</evidence>
<proteinExistence type="predicted"/>
<dbReference type="OrthoDB" id="5571888at2759"/>
<dbReference type="SUPFAM" id="SSF57959">
    <property type="entry name" value="Leucine zipper domain"/>
    <property type="match status" value="1"/>
</dbReference>
<dbReference type="PANTHER" id="PTHR40621:SF10">
    <property type="entry name" value="BZIP DOMAIN-CONTAINING PROTEIN"/>
    <property type="match status" value="1"/>
</dbReference>
<feature type="region of interest" description="Disordered" evidence="3">
    <location>
        <begin position="85"/>
        <end position="174"/>
    </location>
</feature>
<feature type="region of interest" description="Disordered" evidence="3">
    <location>
        <begin position="307"/>
        <end position="329"/>
    </location>
</feature>
<evidence type="ECO:0000259" key="4">
    <source>
        <dbReference type="PROSITE" id="PS50217"/>
    </source>
</evidence>
<dbReference type="PROSITE" id="PS50217">
    <property type="entry name" value="BZIP"/>
    <property type="match status" value="1"/>
</dbReference>
<feature type="compositionally biased region" description="Polar residues" evidence="3">
    <location>
        <begin position="262"/>
        <end position="285"/>
    </location>
</feature>
<dbReference type="GO" id="GO:0001228">
    <property type="term" value="F:DNA-binding transcription activator activity, RNA polymerase II-specific"/>
    <property type="evidence" value="ECO:0007669"/>
    <property type="project" value="TreeGrafter"/>
</dbReference>
<evidence type="ECO:0000256" key="1">
    <source>
        <dbReference type="ARBA" id="ARBA00004123"/>
    </source>
</evidence>
<comment type="caution">
    <text evidence="5">The sequence shown here is derived from an EMBL/GenBank/DDBJ whole genome shotgun (WGS) entry which is preliminary data.</text>
</comment>
<dbReference type="Gene3D" id="1.20.5.170">
    <property type="match status" value="1"/>
</dbReference>
<dbReference type="InterPro" id="IPR004827">
    <property type="entry name" value="bZIP"/>
</dbReference>
<dbReference type="PROSITE" id="PS00036">
    <property type="entry name" value="BZIP_BASIC"/>
    <property type="match status" value="1"/>
</dbReference>
<evidence type="ECO:0000313" key="5">
    <source>
        <dbReference type="EMBL" id="CDH57991.1"/>
    </source>
</evidence>
<dbReference type="GO" id="GO:0000976">
    <property type="term" value="F:transcription cis-regulatory region binding"/>
    <property type="evidence" value="ECO:0007669"/>
    <property type="project" value="InterPro"/>
</dbReference>
<sequence length="468" mass="52161">MSNNDNHDDNLQLFDWLLTNSMVDMTTTTLPVNNGPGNEALGNVNSFQALFDSPLPQAISLSPLQAIPTQQPTMNALTMSALTQSTFNTPPSTSIPVIHNTPCTQSISSASPDGRGSSNSGRSLSEEHVQQGHDEKASDKRRQQEDQDDHLSESELKKMTSKERRQLRNKISARKFRTRKKEYVTTLENDLQHQKHENERLNLEVSFIRANADKLQKERDDLKLQLALCREKNRELMRRLDKGGSSPSASRPPEKNNDDNRTSPSSNRPNAPNTPNTSHQNTNSLSANNKMHSLEKSLPIETAVTNATNIAPPSPPSSPQHHTHSSSKPYQQDIIVHNGDDNNNNTSPLRSNPSLVAALIWTLLGYSMTILASQDNAYHDRSLPPAPSSIEDTTRSEVQGLRRHSESNMRRFGSMTGSERLIGKNQQERKCTVLDPPSTIHPRSLVHSHQSIFQHSHHAYTRSSSLVT</sequence>
<protein>
    <recommendedName>
        <fullName evidence="4">BZIP domain-containing protein</fullName>
    </recommendedName>
</protein>
<feature type="compositionally biased region" description="Low complexity" evidence="3">
    <location>
        <begin position="111"/>
        <end position="123"/>
    </location>
</feature>
<keyword evidence="6" id="KW-1185">Reference proteome</keyword>
<dbReference type="InterPro" id="IPR050936">
    <property type="entry name" value="AP-1-like"/>
</dbReference>
<feature type="region of interest" description="Disordered" evidence="3">
    <location>
        <begin position="385"/>
        <end position="406"/>
    </location>
</feature>
<evidence type="ECO:0000313" key="6">
    <source>
        <dbReference type="Proteomes" id="UP000027586"/>
    </source>
</evidence>
<keyword evidence="2" id="KW-0539">Nucleus</keyword>
<dbReference type="Proteomes" id="UP000027586">
    <property type="component" value="Unassembled WGS sequence"/>
</dbReference>
<dbReference type="PANTHER" id="PTHR40621">
    <property type="entry name" value="TRANSCRIPTION FACTOR KAPC-RELATED"/>
    <property type="match status" value="1"/>
</dbReference>
<dbReference type="CDD" id="cd14810">
    <property type="entry name" value="bZIP_u1"/>
    <property type="match status" value="1"/>
</dbReference>
<evidence type="ECO:0000256" key="2">
    <source>
        <dbReference type="ARBA" id="ARBA00023242"/>
    </source>
</evidence>
<dbReference type="GO" id="GO:0090575">
    <property type="term" value="C:RNA polymerase II transcription regulator complex"/>
    <property type="evidence" value="ECO:0007669"/>
    <property type="project" value="TreeGrafter"/>
</dbReference>